<dbReference type="InterPro" id="IPR011607">
    <property type="entry name" value="MGS-like_dom"/>
</dbReference>
<dbReference type="Gene3D" id="3.40.50.1380">
    <property type="entry name" value="Methylglyoxal synthase-like domain"/>
    <property type="match status" value="1"/>
</dbReference>
<dbReference type="PROSITE" id="PS51855">
    <property type="entry name" value="MGS"/>
    <property type="match status" value="1"/>
</dbReference>
<sequence>MNNSNKSYKNANPPIAHSSKNMSSKKNIALVAHDHRKEDLIDWCDFNQGSLSKHNLFGTGTTGQLIADKIGLDVTRFSSGPLGGDLQIGAAISKHEIDMMIFFWDPLQAQPHDVDVKALLRIGVLYNIPVACNRSSADFMISSELFNDSYDRFLVDYSQRFTKEVDEEE</sequence>
<reference evidence="5 6" key="1">
    <citation type="submission" date="2021-11" db="EMBL/GenBank/DDBJ databases">
        <title>Aliifidinibius sp. nov., a new bacterium isolated from saline soil.</title>
        <authorList>
            <person name="Galisteo C."/>
            <person name="De La Haba R."/>
            <person name="Sanchez-Porro C."/>
            <person name="Ventosa A."/>
        </authorList>
    </citation>
    <scope>NUCLEOTIDE SEQUENCE [LARGE SCALE GENOMIC DNA]</scope>
    <source>
        <strain evidence="5 6">KACC 190600</strain>
    </source>
</reference>
<comment type="caution">
    <text evidence="5">The sequence shown here is derived from an EMBL/GenBank/DDBJ whole genome shotgun (WGS) entry which is preliminary data.</text>
</comment>
<comment type="catalytic activity">
    <reaction evidence="2">
        <text>dihydroxyacetone phosphate = methylglyoxal + phosphate</text>
        <dbReference type="Rhea" id="RHEA:17937"/>
        <dbReference type="ChEBI" id="CHEBI:17158"/>
        <dbReference type="ChEBI" id="CHEBI:43474"/>
        <dbReference type="ChEBI" id="CHEBI:57642"/>
        <dbReference type="EC" id="4.2.3.3"/>
    </reaction>
</comment>
<feature type="binding site" evidence="2">
    <location>
        <begin position="79"/>
        <end position="80"/>
    </location>
    <ligand>
        <name>substrate</name>
    </ligand>
</feature>
<gene>
    <name evidence="2" type="primary">mgsA</name>
    <name evidence="5" type="ORF">LQ318_14395</name>
</gene>
<evidence type="ECO:0000259" key="4">
    <source>
        <dbReference type="PROSITE" id="PS51855"/>
    </source>
</evidence>
<evidence type="ECO:0000256" key="3">
    <source>
        <dbReference type="SAM" id="MobiDB-lite"/>
    </source>
</evidence>
<organism evidence="5 6">
    <name type="scientific">Fodinibius salicampi</name>
    <dbReference type="NCBI Taxonomy" id="1920655"/>
    <lineage>
        <taxon>Bacteria</taxon>
        <taxon>Pseudomonadati</taxon>
        <taxon>Balneolota</taxon>
        <taxon>Balneolia</taxon>
        <taxon>Balneolales</taxon>
        <taxon>Balneolaceae</taxon>
        <taxon>Fodinibius</taxon>
    </lineage>
</organism>
<evidence type="ECO:0000256" key="2">
    <source>
        <dbReference type="HAMAP-Rule" id="MF_00549"/>
    </source>
</evidence>
<feature type="active site" description="Proton donor/acceptor" evidence="2">
    <location>
        <position position="85"/>
    </location>
</feature>
<protein>
    <recommendedName>
        <fullName evidence="2">Methylglyoxal synthase</fullName>
        <shortName evidence="2">MGS</shortName>
        <ecNumber evidence="2">4.2.3.3</ecNumber>
    </recommendedName>
</protein>
<dbReference type="PROSITE" id="PS01335">
    <property type="entry name" value="METHYLGLYOXAL_SYNTH"/>
    <property type="match status" value="1"/>
</dbReference>
<dbReference type="Proteomes" id="UP001207337">
    <property type="component" value="Unassembled WGS sequence"/>
</dbReference>
<feature type="binding site" evidence="2">
    <location>
        <position position="37"/>
    </location>
    <ligand>
        <name>substrate</name>
    </ligand>
</feature>
<comment type="similarity">
    <text evidence="1 2">Belongs to the methylglyoxal synthase family.</text>
</comment>
<comment type="function">
    <text evidence="2">Catalyzes the formation of methylglyoxal from dihydroxyacetone phosphate.</text>
</comment>
<keyword evidence="6" id="KW-1185">Reference proteome</keyword>
<accession>A0ABT3Q1U8</accession>
<proteinExistence type="inferred from homology"/>
<feature type="binding site" evidence="2">
    <location>
        <position position="33"/>
    </location>
    <ligand>
        <name>substrate</name>
    </ligand>
</feature>
<dbReference type="PANTHER" id="PTHR30492">
    <property type="entry name" value="METHYLGLYOXAL SYNTHASE"/>
    <property type="match status" value="1"/>
</dbReference>
<dbReference type="NCBIfam" id="NF003559">
    <property type="entry name" value="PRK05234.1"/>
    <property type="match status" value="1"/>
</dbReference>
<feature type="binding site" evidence="2">
    <location>
        <position position="112"/>
    </location>
    <ligand>
        <name>substrate</name>
    </ligand>
</feature>
<dbReference type="InterPro" id="IPR004363">
    <property type="entry name" value="Methylgl_synth"/>
</dbReference>
<dbReference type="CDD" id="cd01422">
    <property type="entry name" value="MGS"/>
    <property type="match status" value="1"/>
</dbReference>
<feature type="compositionally biased region" description="Polar residues" evidence="3">
    <location>
        <begin position="1"/>
        <end position="10"/>
    </location>
</feature>
<dbReference type="EMBL" id="JAJNDC010000004">
    <property type="protein sequence ID" value="MCW9714099.1"/>
    <property type="molecule type" value="Genomic_DNA"/>
</dbReference>
<dbReference type="GO" id="GO:0008929">
    <property type="term" value="F:methylglyoxal synthase activity"/>
    <property type="evidence" value="ECO:0007669"/>
    <property type="project" value="UniProtKB-EC"/>
</dbReference>
<evidence type="ECO:0000256" key="1">
    <source>
        <dbReference type="ARBA" id="ARBA00006287"/>
    </source>
</evidence>
<feature type="domain" description="MGS-like" evidence="4">
    <location>
        <begin position="20"/>
        <end position="169"/>
    </location>
</feature>
<feature type="region of interest" description="Disordered" evidence="3">
    <location>
        <begin position="1"/>
        <end position="20"/>
    </location>
</feature>
<dbReference type="PANTHER" id="PTHR30492:SF0">
    <property type="entry name" value="METHYLGLYOXAL SYNTHASE"/>
    <property type="match status" value="1"/>
</dbReference>
<feature type="binding site" evidence="2">
    <location>
        <begin position="59"/>
        <end position="62"/>
    </location>
    <ligand>
        <name>substrate</name>
    </ligand>
</feature>
<evidence type="ECO:0000313" key="5">
    <source>
        <dbReference type="EMBL" id="MCW9714099.1"/>
    </source>
</evidence>
<keyword evidence="2 5" id="KW-0456">Lyase</keyword>
<dbReference type="SMART" id="SM00851">
    <property type="entry name" value="MGS"/>
    <property type="match status" value="1"/>
</dbReference>
<dbReference type="HAMAP" id="MF_00549">
    <property type="entry name" value="Methylglyoxal_synth"/>
    <property type="match status" value="1"/>
</dbReference>
<dbReference type="NCBIfam" id="TIGR00160">
    <property type="entry name" value="MGSA"/>
    <property type="match status" value="1"/>
</dbReference>
<dbReference type="Pfam" id="PF02142">
    <property type="entry name" value="MGS"/>
    <property type="match status" value="1"/>
</dbReference>
<dbReference type="InterPro" id="IPR036914">
    <property type="entry name" value="MGS-like_dom_sf"/>
</dbReference>
<dbReference type="InterPro" id="IPR018148">
    <property type="entry name" value="Methylglyoxal_synth_AS"/>
</dbReference>
<dbReference type="PIRSF" id="PIRSF006614">
    <property type="entry name" value="Methylglyox_syn"/>
    <property type="match status" value="1"/>
</dbReference>
<dbReference type="SUPFAM" id="SSF52335">
    <property type="entry name" value="Methylglyoxal synthase-like"/>
    <property type="match status" value="1"/>
</dbReference>
<name>A0ABT3Q1U8_9BACT</name>
<dbReference type="EC" id="4.2.3.3" evidence="2"/>
<evidence type="ECO:0000313" key="6">
    <source>
        <dbReference type="Proteomes" id="UP001207337"/>
    </source>
</evidence>